<evidence type="ECO:0000313" key="10">
    <source>
        <dbReference type="EMBL" id="SVB60452.1"/>
    </source>
</evidence>
<comment type="catalytic activity">
    <reaction evidence="1">
        <text>a 4-O-methyl-thymidine in DNA + L-cysteinyl-[protein] = a thymidine in DNA + S-methyl-L-cysteinyl-[protein]</text>
        <dbReference type="Rhea" id="RHEA:53428"/>
        <dbReference type="Rhea" id="RHEA-COMP:10131"/>
        <dbReference type="Rhea" id="RHEA-COMP:10132"/>
        <dbReference type="Rhea" id="RHEA-COMP:13555"/>
        <dbReference type="Rhea" id="RHEA-COMP:13556"/>
        <dbReference type="ChEBI" id="CHEBI:29950"/>
        <dbReference type="ChEBI" id="CHEBI:82612"/>
        <dbReference type="ChEBI" id="CHEBI:137386"/>
        <dbReference type="ChEBI" id="CHEBI:137387"/>
        <dbReference type="EC" id="2.1.1.63"/>
    </reaction>
</comment>
<keyword evidence="6" id="KW-0227">DNA damage</keyword>
<evidence type="ECO:0000256" key="3">
    <source>
        <dbReference type="ARBA" id="ARBA00011918"/>
    </source>
</evidence>
<dbReference type="InterPro" id="IPR001497">
    <property type="entry name" value="MethylDNA_cys_MeTrfase_AS"/>
</dbReference>
<dbReference type="PANTHER" id="PTHR10815">
    <property type="entry name" value="METHYLATED-DNA--PROTEIN-CYSTEINE METHYLTRANSFERASE"/>
    <property type="match status" value="1"/>
</dbReference>
<evidence type="ECO:0000259" key="9">
    <source>
        <dbReference type="Pfam" id="PF01035"/>
    </source>
</evidence>
<dbReference type="EC" id="2.1.1.63" evidence="3"/>
<dbReference type="Pfam" id="PF01035">
    <property type="entry name" value="DNA_binding_1"/>
    <property type="match status" value="1"/>
</dbReference>
<name>A0A382FCU5_9ZZZZ</name>
<dbReference type="CDD" id="cd06445">
    <property type="entry name" value="ATase"/>
    <property type="match status" value="1"/>
</dbReference>
<gene>
    <name evidence="10" type="ORF">METZ01_LOCUS213306</name>
</gene>
<reference evidence="10" key="1">
    <citation type="submission" date="2018-05" db="EMBL/GenBank/DDBJ databases">
        <authorList>
            <person name="Lanie J.A."/>
            <person name="Ng W.-L."/>
            <person name="Kazmierczak K.M."/>
            <person name="Andrzejewski T.M."/>
            <person name="Davidsen T.M."/>
            <person name="Wayne K.J."/>
            <person name="Tettelin H."/>
            <person name="Glass J.I."/>
            <person name="Rusch D."/>
            <person name="Podicherti R."/>
            <person name="Tsui H.-C.T."/>
            <person name="Winkler M.E."/>
        </authorList>
    </citation>
    <scope>NUCLEOTIDE SEQUENCE</scope>
</reference>
<evidence type="ECO:0000256" key="8">
    <source>
        <dbReference type="ARBA" id="ARBA00049348"/>
    </source>
</evidence>
<dbReference type="GO" id="GO:0006281">
    <property type="term" value="P:DNA repair"/>
    <property type="evidence" value="ECO:0007669"/>
    <property type="project" value="UniProtKB-KW"/>
</dbReference>
<comment type="catalytic activity">
    <reaction evidence="8">
        <text>a 6-O-methyl-2'-deoxyguanosine in DNA + L-cysteinyl-[protein] = S-methyl-L-cysteinyl-[protein] + a 2'-deoxyguanosine in DNA</text>
        <dbReference type="Rhea" id="RHEA:24000"/>
        <dbReference type="Rhea" id="RHEA-COMP:10131"/>
        <dbReference type="Rhea" id="RHEA-COMP:10132"/>
        <dbReference type="Rhea" id="RHEA-COMP:11367"/>
        <dbReference type="Rhea" id="RHEA-COMP:11368"/>
        <dbReference type="ChEBI" id="CHEBI:29950"/>
        <dbReference type="ChEBI" id="CHEBI:82612"/>
        <dbReference type="ChEBI" id="CHEBI:85445"/>
        <dbReference type="ChEBI" id="CHEBI:85448"/>
        <dbReference type="EC" id="2.1.1.63"/>
    </reaction>
</comment>
<keyword evidence="7" id="KW-0234">DNA repair</keyword>
<dbReference type="EMBL" id="UINC01049096">
    <property type="protein sequence ID" value="SVB60452.1"/>
    <property type="molecule type" value="Genomic_DNA"/>
</dbReference>
<dbReference type="GO" id="GO:0032259">
    <property type="term" value="P:methylation"/>
    <property type="evidence" value="ECO:0007669"/>
    <property type="project" value="UniProtKB-KW"/>
</dbReference>
<evidence type="ECO:0000256" key="6">
    <source>
        <dbReference type="ARBA" id="ARBA00022763"/>
    </source>
</evidence>
<dbReference type="FunFam" id="1.10.10.10:FF:000214">
    <property type="entry name" value="Methylated-DNA--protein-cysteine methyltransferase"/>
    <property type="match status" value="1"/>
</dbReference>
<dbReference type="InterPro" id="IPR036388">
    <property type="entry name" value="WH-like_DNA-bd_sf"/>
</dbReference>
<dbReference type="AlphaFoldDB" id="A0A382FCU5"/>
<feature type="domain" description="Methylated-DNA-[protein]-cysteine S-methyltransferase DNA binding" evidence="9">
    <location>
        <begin position="78"/>
        <end position="157"/>
    </location>
</feature>
<dbReference type="PROSITE" id="PS00374">
    <property type="entry name" value="MGMT"/>
    <property type="match status" value="1"/>
</dbReference>
<evidence type="ECO:0000256" key="5">
    <source>
        <dbReference type="ARBA" id="ARBA00022679"/>
    </source>
</evidence>
<dbReference type="InterPro" id="IPR036217">
    <property type="entry name" value="MethylDNA_cys_MeTrfase_DNAb"/>
</dbReference>
<sequence length="162" mass="17144">MTSAASIATRHGTFVAQFNHTGLCQLDFPGKAGRPKAAPPPTGSPKRWLAATAAALESLLLGQAPQKLPPMDLSIGTDFQQSVWRQLLKIPLGQTRSYGELAQCLAKPGASRAVGSACGSNPIPVIVPCHRVLAAHRRLGGFSGGLGWKQRLLRIEQAEFIG</sequence>
<dbReference type="GO" id="GO:0003908">
    <property type="term" value="F:methylated-DNA-[protein]-cysteine S-methyltransferase activity"/>
    <property type="evidence" value="ECO:0007669"/>
    <property type="project" value="UniProtKB-EC"/>
</dbReference>
<evidence type="ECO:0000256" key="7">
    <source>
        <dbReference type="ARBA" id="ARBA00023204"/>
    </source>
</evidence>
<dbReference type="InterPro" id="IPR014048">
    <property type="entry name" value="MethylDNA_cys_MeTrfase_DNA-bd"/>
</dbReference>
<dbReference type="PANTHER" id="PTHR10815:SF5">
    <property type="entry name" value="METHYLATED-DNA--PROTEIN-CYSTEINE METHYLTRANSFERASE"/>
    <property type="match status" value="1"/>
</dbReference>
<keyword evidence="5" id="KW-0808">Transferase</keyword>
<protein>
    <recommendedName>
        <fullName evidence="3">methylated-DNA--[protein]-cysteine S-methyltransferase</fullName>
        <ecNumber evidence="3">2.1.1.63</ecNumber>
    </recommendedName>
</protein>
<evidence type="ECO:0000256" key="4">
    <source>
        <dbReference type="ARBA" id="ARBA00022603"/>
    </source>
</evidence>
<proteinExistence type="inferred from homology"/>
<evidence type="ECO:0000256" key="2">
    <source>
        <dbReference type="ARBA" id="ARBA00008711"/>
    </source>
</evidence>
<accession>A0A382FCU5</accession>
<organism evidence="10">
    <name type="scientific">marine metagenome</name>
    <dbReference type="NCBI Taxonomy" id="408172"/>
    <lineage>
        <taxon>unclassified sequences</taxon>
        <taxon>metagenomes</taxon>
        <taxon>ecological metagenomes</taxon>
    </lineage>
</organism>
<evidence type="ECO:0000256" key="1">
    <source>
        <dbReference type="ARBA" id="ARBA00001286"/>
    </source>
</evidence>
<comment type="similarity">
    <text evidence="2">Belongs to the MGMT family.</text>
</comment>
<dbReference type="SUPFAM" id="SSF46767">
    <property type="entry name" value="Methylated DNA-protein cysteine methyltransferase, C-terminal domain"/>
    <property type="match status" value="1"/>
</dbReference>
<keyword evidence="4" id="KW-0489">Methyltransferase</keyword>
<dbReference type="Gene3D" id="1.10.10.10">
    <property type="entry name" value="Winged helix-like DNA-binding domain superfamily/Winged helix DNA-binding domain"/>
    <property type="match status" value="1"/>
</dbReference>
<dbReference type="NCBIfam" id="TIGR00589">
    <property type="entry name" value="ogt"/>
    <property type="match status" value="1"/>
</dbReference>